<accession>A0A1M5XEP0</accession>
<dbReference type="Pfam" id="PF14015">
    <property type="entry name" value="DUF4231"/>
    <property type="match status" value="1"/>
</dbReference>
<dbReference type="InterPro" id="IPR025325">
    <property type="entry name" value="DUF4231"/>
</dbReference>
<evidence type="ECO:0000256" key="1">
    <source>
        <dbReference type="SAM" id="Phobius"/>
    </source>
</evidence>
<protein>
    <recommendedName>
        <fullName evidence="4">SMODS and SLOG-associating 2TM effector domain-containing protein</fullName>
    </recommendedName>
</protein>
<keyword evidence="3" id="KW-1185">Reference proteome</keyword>
<dbReference type="Proteomes" id="UP000184526">
    <property type="component" value="Unassembled WGS sequence"/>
</dbReference>
<keyword evidence="1" id="KW-0472">Membrane</keyword>
<feature type="transmembrane region" description="Helical" evidence="1">
    <location>
        <begin position="40"/>
        <end position="61"/>
    </location>
</feature>
<dbReference type="EMBL" id="FQXP01000008">
    <property type="protein sequence ID" value="SHH98018.1"/>
    <property type="molecule type" value="Genomic_DNA"/>
</dbReference>
<dbReference type="AlphaFoldDB" id="A0A1M5XEP0"/>
<dbReference type="NCBIfam" id="NF033634">
    <property type="entry name" value="SLATT_1"/>
    <property type="match status" value="1"/>
</dbReference>
<evidence type="ECO:0000313" key="2">
    <source>
        <dbReference type="EMBL" id="SHH98018.1"/>
    </source>
</evidence>
<name>A0A1M5XEP0_9CLOT</name>
<sequence length="156" mass="17999">MDEIKSSAYLYSSIKSKVLKQRLENILSWNIRKAILYKRYYYICSCISIVAPLLVTILHSIDSSTFIKLYMQTYSAILATITTMSSSLLALFHFRDEWKDHRETVESIKALLMKYNMKFGEFKDGNEVALAEAVENIVAKHNVDEISLIDKEDKSV</sequence>
<evidence type="ECO:0008006" key="4">
    <source>
        <dbReference type="Google" id="ProtNLM"/>
    </source>
</evidence>
<dbReference type="RefSeq" id="WP_072832037.1">
    <property type="nucleotide sequence ID" value="NZ_FQXP01000008.1"/>
</dbReference>
<reference evidence="2 3" key="1">
    <citation type="submission" date="2016-11" db="EMBL/GenBank/DDBJ databases">
        <authorList>
            <person name="Jaros S."/>
            <person name="Januszkiewicz K."/>
            <person name="Wedrychowicz H."/>
        </authorList>
    </citation>
    <scope>NUCLEOTIDE SEQUENCE [LARGE SCALE GENOMIC DNA]</scope>
    <source>
        <strain evidence="2 3">DSM 3089</strain>
    </source>
</reference>
<organism evidence="2 3">
    <name type="scientific">Clostridium collagenovorans DSM 3089</name>
    <dbReference type="NCBI Taxonomy" id="1121306"/>
    <lineage>
        <taxon>Bacteria</taxon>
        <taxon>Bacillati</taxon>
        <taxon>Bacillota</taxon>
        <taxon>Clostridia</taxon>
        <taxon>Eubacteriales</taxon>
        <taxon>Clostridiaceae</taxon>
        <taxon>Clostridium</taxon>
    </lineage>
</organism>
<proteinExistence type="predicted"/>
<dbReference type="STRING" id="1121306.SAMN02745196_02172"/>
<keyword evidence="1" id="KW-0812">Transmembrane</keyword>
<keyword evidence="1" id="KW-1133">Transmembrane helix</keyword>
<evidence type="ECO:0000313" key="3">
    <source>
        <dbReference type="Proteomes" id="UP000184526"/>
    </source>
</evidence>
<gene>
    <name evidence="2" type="ORF">SAMN02745196_02172</name>
</gene>
<feature type="transmembrane region" description="Helical" evidence="1">
    <location>
        <begin position="73"/>
        <end position="92"/>
    </location>
</feature>